<comment type="caution">
    <text evidence="3">The sequence shown here is derived from an EMBL/GenBank/DDBJ whole genome shotgun (WGS) entry which is preliminary data.</text>
</comment>
<dbReference type="Proteomes" id="UP001492380">
    <property type="component" value="Unassembled WGS sequence"/>
</dbReference>
<keyword evidence="2" id="KW-0812">Transmembrane</keyword>
<sequence length="155" mass="17466">MLFGGQDCEFQCQTNPSWSVDWCLTELVMHVPFIKLFARGIISTVSFTILIFLFVEKLITQFIDNEAPNPHQKKKLTSDPNTSASPRTSSTSPLAVQSPSPQIAAPRPTTLATRLPLSSLGRVYESTFPRHRQKRRIKRQNVQQPGFAAGHPRNY</sequence>
<name>A0ABR1YB33_9PEZI</name>
<feature type="region of interest" description="Disordered" evidence="1">
    <location>
        <begin position="128"/>
        <end position="155"/>
    </location>
</feature>
<evidence type="ECO:0000313" key="4">
    <source>
        <dbReference type="Proteomes" id="UP001492380"/>
    </source>
</evidence>
<feature type="transmembrane region" description="Helical" evidence="2">
    <location>
        <begin position="36"/>
        <end position="55"/>
    </location>
</feature>
<feature type="compositionally biased region" description="Basic residues" evidence="1">
    <location>
        <begin position="129"/>
        <end position="139"/>
    </location>
</feature>
<protein>
    <submittedName>
        <fullName evidence="3">Uncharacterized protein</fullName>
    </submittedName>
</protein>
<keyword evidence="4" id="KW-1185">Reference proteome</keyword>
<keyword evidence="2" id="KW-1133">Transmembrane helix</keyword>
<evidence type="ECO:0000256" key="1">
    <source>
        <dbReference type="SAM" id="MobiDB-lite"/>
    </source>
</evidence>
<evidence type="ECO:0000256" key="2">
    <source>
        <dbReference type="SAM" id="Phobius"/>
    </source>
</evidence>
<gene>
    <name evidence="3" type="ORF">HDK90DRAFT_88247</name>
</gene>
<feature type="compositionally biased region" description="Low complexity" evidence="1">
    <location>
        <begin position="80"/>
        <end position="93"/>
    </location>
</feature>
<organism evidence="3 4">
    <name type="scientific">Phyllosticta capitalensis</name>
    <dbReference type="NCBI Taxonomy" id="121624"/>
    <lineage>
        <taxon>Eukaryota</taxon>
        <taxon>Fungi</taxon>
        <taxon>Dikarya</taxon>
        <taxon>Ascomycota</taxon>
        <taxon>Pezizomycotina</taxon>
        <taxon>Dothideomycetes</taxon>
        <taxon>Dothideomycetes incertae sedis</taxon>
        <taxon>Botryosphaeriales</taxon>
        <taxon>Phyllostictaceae</taxon>
        <taxon>Phyllosticta</taxon>
    </lineage>
</organism>
<reference evidence="3 4" key="1">
    <citation type="submission" date="2024-04" db="EMBL/GenBank/DDBJ databases">
        <title>Phyllosticta paracitricarpa is synonymous to the EU quarantine fungus P. citricarpa based on phylogenomic analyses.</title>
        <authorList>
            <consortium name="Lawrence Berkeley National Laboratory"/>
            <person name="Van Ingen-Buijs V.A."/>
            <person name="Van Westerhoven A.C."/>
            <person name="Haridas S."/>
            <person name="Skiadas P."/>
            <person name="Martin F."/>
            <person name="Groenewald J.Z."/>
            <person name="Crous P.W."/>
            <person name="Seidl M.F."/>
        </authorList>
    </citation>
    <scope>NUCLEOTIDE SEQUENCE [LARGE SCALE GENOMIC DNA]</scope>
    <source>
        <strain evidence="3 4">CBS 123374</strain>
    </source>
</reference>
<evidence type="ECO:0000313" key="3">
    <source>
        <dbReference type="EMBL" id="KAK8224647.1"/>
    </source>
</evidence>
<accession>A0ABR1YB33</accession>
<dbReference type="EMBL" id="JBBWRZ010000012">
    <property type="protein sequence ID" value="KAK8224647.1"/>
    <property type="molecule type" value="Genomic_DNA"/>
</dbReference>
<proteinExistence type="predicted"/>
<feature type="region of interest" description="Disordered" evidence="1">
    <location>
        <begin position="66"/>
        <end position="108"/>
    </location>
</feature>
<keyword evidence="2" id="KW-0472">Membrane</keyword>